<evidence type="ECO:0000256" key="4">
    <source>
        <dbReference type="ARBA" id="ARBA00022692"/>
    </source>
</evidence>
<dbReference type="PANTHER" id="PTHR11616">
    <property type="entry name" value="SODIUM/CHLORIDE DEPENDENT TRANSPORTER"/>
    <property type="match status" value="1"/>
</dbReference>
<keyword evidence="7" id="KW-0325">Glycoprotein</keyword>
<keyword evidence="3" id="KW-0813">Transport</keyword>
<feature type="transmembrane region" description="Helical" evidence="8">
    <location>
        <begin position="358"/>
        <end position="383"/>
    </location>
</feature>
<feature type="transmembrane region" description="Helical" evidence="8">
    <location>
        <begin position="325"/>
        <end position="346"/>
    </location>
</feature>
<keyword evidence="4 8" id="KW-0812">Transmembrane</keyword>
<evidence type="ECO:0000313" key="9">
    <source>
        <dbReference type="EMBL" id="WAR07982.1"/>
    </source>
</evidence>
<evidence type="ECO:0000256" key="2">
    <source>
        <dbReference type="ARBA" id="ARBA00006459"/>
    </source>
</evidence>
<dbReference type="PROSITE" id="PS50267">
    <property type="entry name" value="NA_NEUROTRAN_SYMP_3"/>
    <property type="match status" value="1"/>
</dbReference>
<name>A0ABY7EGC3_MYAAR</name>
<feature type="transmembrane region" description="Helical" evidence="8">
    <location>
        <begin position="247"/>
        <end position="267"/>
    </location>
</feature>
<keyword evidence="10" id="KW-1185">Reference proteome</keyword>
<evidence type="ECO:0000256" key="3">
    <source>
        <dbReference type="ARBA" id="ARBA00022448"/>
    </source>
</evidence>
<reference evidence="9" key="1">
    <citation type="submission" date="2022-11" db="EMBL/GenBank/DDBJ databases">
        <title>Centuries of genome instability and evolution in soft-shell clam transmissible cancer (bioRxiv).</title>
        <authorList>
            <person name="Hart S.F.M."/>
            <person name="Yonemitsu M.A."/>
            <person name="Giersch R.M."/>
            <person name="Beal B.F."/>
            <person name="Arriagada G."/>
            <person name="Davis B.W."/>
            <person name="Ostrander E.A."/>
            <person name="Goff S.P."/>
            <person name="Metzger M.J."/>
        </authorList>
    </citation>
    <scope>NUCLEOTIDE SEQUENCE</scope>
    <source>
        <strain evidence="9">MELC-2E11</strain>
        <tissue evidence="9">Siphon/mantle</tissue>
    </source>
</reference>
<evidence type="ECO:0000256" key="8">
    <source>
        <dbReference type="SAM" id="Phobius"/>
    </source>
</evidence>
<evidence type="ECO:0000256" key="7">
    <source>
        <dbReference type="ARBA" id="ARBA00023180"/>
    </source>
</evidence>
<sequence length="653" mass="72461">MNAAANKLELQRLNGVDRNAVEFGAGCESTDVKDDVALDIYVNDGSVIYSGDYAPGSNDFSSTRPKAVREKWSGRFEFLLSVVGYTVGLGNIWRFPYFVKRNGGGVALIPFLLFLVTCGGPLYYIEVCLGQFSGKSPINVWDICPLFRGIGFVMVGLSLLVIWYFGSCFAWIIYFLIHSFHSSLAWASCGQPWNTELCIDVSTNFTEKKLQLSSNMSDTFNFTTSATEFWENNVLARSRGIDDLGSVQLHLLGCQALGWLIVFLCICKGVKSLGKVVYVTATLPYVLLTVLLIRGVTLDGAVDGIKHYINPDFSKLLKGQLWIEAAVQCFYSLGPAWGGVITMASFNKFSHNAFRDTMIVCFADGFTGFFSGLVVFSVLGFFAKETDVSIDDLPFSGASLAFIAYPEALSRLPLPNLWAVLFFITLILVGVDSTFGTFEMVINTIVDYDFRRLHRYRIHITSLLTVLMIVGSIPLCTSGGYYIFMLTDWYIATFNIVFVALLETIIISWIYGANRFSQDIEMMTGNRPSLLVRIFWSLIIPMFISTILISSAINFDAPSFGKGGYQYPDYAVVLGNVLAFAPLISIFAVAAVLVAIKGTGTITQRIGQLTRPSKEWHPNDGKAGLIFRSKSYTYRKTLQDRIIYDVLGLRSNT</sequence>
<dbReference type="Pfam" id="PF00209">
    <property type="entry name" value="SNF"/>
    <property type="match status" value="1"/>
</dbReference>
<feature type="transmembrane region" description="Helical" evidence="8">
    <location>
        <begin position="146"/>
        <end position="177"/>
    </location>
</feature>
<feature type="transmembrane region" description="Helical" evidence="8">
    <location>
        <begin position="530"/>
        <end position="553"/>
    </location>
</feature>
<comment type="subcellular location">
    <subcellularLocation>
        <location evidence="1">Membrane</location>
        <topology evidence="1">Multi-pass membrane protein</topology>
    </subcellularLocation>
</comment>
<dbReference type="PANTHER" id="PTHR11616:SF321">
    <property type="entry name" value="SODIUM-DEPENDENT NUTRIENT AMINO ACID TRANSPORTER 1-RELATED"/>
    <property type="match status" value="1"/>
</dbReference>
<feature type="transmembrane region" description="Helical" evidence="8">
    <location>
        <begin position="105"/>
        <end position="125"/>
    </location>
</feature>
<feature type="transmembrane region" description="Helical" evidence="8">
    <location>
        <begin position="276"/>
        <end position="296"/>
    </location>
</feature>
<dbReference type="PRINTS" id="PR00176">
    <property type="entry name" value="NANEUSMPORT"/>
</dbReference>
<feature type="transmembrane region" description="Helical" evidence="8">
    <location>
        <begin position="489"/>
        <end position="510"/>
    </location>
</feature>
<keyword evidence="6 8" id="KW-0472">Membrane</keyword>
<evidence type="ECO:0000256" key="5">
    <source>
        <dbReference type="ARBA" id="ARBA00022989"/>
    </source>
</evidence>
<feature type="transmembrane region" description="Helical" evidence="8">
    <location>
        <begin position="76"/>
        <end position="93"/>
    </location>
</feature>
<evidence type="ECO:0000256" key="1">
    <source>
        <dbReference type="ARBA" id="ARBA00004141"/>
    </source>
</evidence>
<keyword evidence="5 8" id="KW-1133">Transmembrane helix</keyword>
<organism evidence="9 10">
    <name type="scientific">Mya arenaria</name>
    <name type="common">Soft-shell clam</name>
    <dbReference type="NCBI Taxonomy" id="6604"/>
    <lineage>
        <taxon>Eukaryota</taxon>
        <taxon>Metazoa</taxon>
        <taxon>Spiralia</taxon>
        <taxon>Lophotrochozoa</taxon>
        <taxon>Mollusca</taxon>
        <taxon>Bivalvia</taxon>
        <taxon>Autobranchia</taxon>
        <taxon>Heteroconchia</taxon>
        <taxon>Euheterodonta</taxon>
        <taxon>Imparidentia</taxon>
        <taxon>Neoheterodontei</taxon>
        <taxon>Myida</taxon>
        <taxon>Myoidea</taxon>
        <taxon>Myidae</taxon>
        <taxon>Mya</taxon>
    </lineage>
</organism>
<dbReference type="SUPFAM" id="SSF161070">
    <property type="entry name" value="SNF-like"/>
    <property type="match status" value="1"/>
</dbReference>
<comment type="similarity">
    <text evidence="2">Belongs to the sodium:neurotransmitter symporter (SNF) (TC 2.A.22) family.</text>
</comment>
<accession>A0ABY7EGC3</accession>
<gene>
    <name evidence="9" type="ORF">MAR_017940</name>
</gene>
<evidence type="ECO:0000256" key="6">
    <source>
        <dbReference type="ARBA" id="ARBA00023136"/>
    </source>
</evidence>
<proteinExistence type="inferred from homology"/>
<dbReference type="Proteomes" id="UP001164746">
    <property type="component" value="Chromosome 6"/>
</dbReference>
<protein>
    <submittedName>
        <fullName evidence="9">SC6A9-like protein</fullName>
    </submittedName>
</protein>
<feature type="transmembrane region" description="Helical" evidence="8">
    <location>
        <begin position="463"/>
        <end position="483"/>
    </location>
</feature>
<dbReference type="InterPro" id="IPR000175">
    <property type="entry name" value="Na/ntran_symport"/>
</dbReference>
<feature type="transmembrane region" description="Helical" evidence="8">
    <location>
        <begin position="417"/>
        <end position="442"/>
    </location>
</feature>
<feature type="transmembrane region" description="Helical" evidence="8">
    <location>
        <begin position="573"/>
        <end position="596"/>
    </location>
</feature>
<dbReference type="EMBL" id="CP111017">
    <property type="protein sequence ID" value="WAR07982.1"/>
    <property type="molecule type" value="Genomic_DNA"/>
</dbReference>
<dbReference type="InterPro" id="IPR037272">
    <property type="entry name" value="SNS_sf"/>
</dbReference>
<evidence type="ECO:0000313" key="10">
    <source>
        <dbReference type="Proteomes" id="UP001164746"/>
    </source>
</evidence>